<dbReference type="EMBL" id="JWIY01000001">
    <property type="protein sequence ID" value="KIC78896.1"/>
    <property type="molecule type" value="Genomic_DNA"/>
</dbReference>
<comment type="caution">
    <text evidence="1">The sequence shown here is derived from an EMBL/GenBank/DDBJ whole genome shotgun (WGS) entry which is preliminary data.</text>
</comment>
<gene>
    <name evidence="1" type="ORF">RN79_04840</name>
</gene>
<dbReference type="Proteomes" id="UP000031339">
    <property type="component" value="Unassembled WGS sequence"/>
</dbReference>
<reference evidence="1 2" key="1">
    <citation type="submission" date="2014-12" db="EMBL/GenBank/DDBJ databases">
        <title>Partial genome sequence of Streptococcus constellatus KCOM 1650 (= ChDC B144).</title>
        <authorList>
            <person name="Kook J.-K."/>
            <person name="Park S.-N."/>
            <person name="Lim Y.K."/>
            <person name="Jo E."/>
        </authorList>
    </citation>
    <scope>NUCLEOTIDE SEQUENCE [LARGE SCALE GENOMIC DNA]</scope>
    <source>
        <strain evidence="1 2">KCOM 1650</strain>
    </source>
</reference>
<organism evidence="1 2">
    <name type="scientific">Streptococcus constellatus</name>
    <dbReference type="NCBI Taxonomy" id="76860"/>
    <lineage>
        <taxon>Bacteria</taxon>
        <taxon>Bacillati</taxon>
        <taxon>Bacillota</taxon>
        <taxon>Bacilli</taxon>
        <taxon>Lactobacillales</taxon>
        <taxon>Streptococcaceae</taxon>
        <taxon>Streptococcus</taxon>
        <taxon>Streptococcus anginosus group</taxon>
    </lineage>
</organism>
<evidence type="ECO:0000313" key="2">
    <source>
        <dbReference type="Proteomes" id="UP000031339"/>
    </source>
</evidence>
<dbReference type="AlphaFoldDB" id="A0A0C1K7Q5"/>
<protein>
    <recommendedName>
        <fullName evidence="3">Bacteriophage abortive infection AbiH</fullName>
    </recommendedName>
</protein>
<dbReference type="OrthoDB" id="9810135at2"/>
<sequence length="299" mass="35049">MSNILFIIGNGFDLAHRLPTRLDPDFREIAEKNESNPYFWELYQSAEPNIWSDFENLLAKPDFNSLAEIFEYYAPDYSSDRESDRDGIILEAEMSGNLKESLEEFANQAEGKLANITPQRFFKDLFTNGDLYINFNYTHTLEQVYDVEIDRVLHVHGEAGNENLLLGYPEGDFSPEDIHEDIRQKGRGPYRDTSIKEYINSLEDYYVRTAHEILINKVESFKKEFKIELVEEFLSGHKLINEIIVYGHSCAIDFPYFEYLNVTFPLANWKFFSFDERTIMNIEMMVCHIGIRNYSVVEK</sequence>
<dbReference type="RefSeq" id="WP_039677267.1">
    <property type="nucleotide sequence ID" value="NZ_JWIY01000001.1"/>
</dbReference>
<proteinExistence type="predicted"/>
<dbReference type="InterPro" id="IPR025935">
    <property type="entry name" value="AbiH"/>
</dbReference>
<evidence type="ECO:0008006" key="3">
    <source>
        <dbReference type="Google" id="ProtNLM"/>
    </source>
</evidence>
<accession>A0A0C1K7Q5</accession>
<dbReference type="Pfam" id="PF14253">
    <property type="entry name" value="AbiH"/>
    <property type="match status" value="1"/>
</dbReference>
<evidence type="ECO:0000313" key="1">
    <source>
        <dbReference type="EMBL" id="KIC78896.1"/>
    </source>
</evidence>
<name>A0A0C1K7Q5_STRCV</name>